<dbReference type="RefSeq" id="WP_135208628.1">
    <property type="nucleotide sequence ID" value="NZ_SPVF01000232.1"/>
</dbReference>
<comment type="caution">
    <text evidence="3">The sequence shown here is derived from an EMBL/GenBank/DDBJ whole genome shotgun (WGS) entry which is preliminary data.</text>
</comment>
<evidence type="ECO:0000256" key="1">
    <source>
        <dbReference type="SAM" id="SignalP"/>
    </source>
</evidence>
<dbReference type="NCBIfam" id="TIGR02595">
    <property type="entry name" value="PEP_CTERM"/>
    <property type="match status" value="1"/>
</dbReference>
<dbReference type="Pfam" id="PF07589">
    <property type="entry name" value="PEP-CTERM"/>
    <property type="match status" value="1"/>
</dbReference>
<organism evidence="3 4">
    <name type="scientific">Zemynaea arenosa</name>
    <dbReference type="NCBI Taxonomy" id="2561931"/>
    <lineage>
        <taxon>Bacteria</taxon>
        <taxon>Pseudomonadati</taxon>
        <taxon>Pseudomonadota</taxon>
        <taxon>Betaproteobacteria</taxon>
        <taxon>Burkholderiales</taxon>
        <taxon>Oxalobacteraceae</taxon>
        <taxon>Telluria group</taxon>
        <taxon>Zemynaea</taxon>
    </lineage>
</organism>
<keyword evidence="4" id="KW-1185">Reference proteome</keyword>
<reference evidence="3 4" key="1">
    <citation type="submission" date="2019-03" db="EMBL/GenBank/DDBJ databases">
        <title>Draft Genome Sequence of Massilia arenosa sp. nov., a Novel Massilia Species Isolated from a Sandy-loam Maize Soil.</title>
        <authorList>
            <person name="Raths R."/>
            <person name="Peta V."/>
            <person name="Bucking H."/>
        </authorList>
    </citation>
    <scope>NUCLEOTIDE SEQUENCE [LARGE SCALE GENOMIC DNA]</scope>
    <source>
        <strain evidence="3 4">MC02</strain>
    </source>
</reference>
<evidence type="ECO:0000259" key="2">
    <source>
        <dbReference type="Pfam" id="PF07589"/>
    </source>
</evidence>
<feature type="chain" id="PRO_5021473842" evidence="1">
    <location>
        <begin position="23"/>
        <end position="264"/>
    </location>
</feature>
<protein>
    <submittedName>
        <fullName evidence="3">PEP-CTERM sorting domain-containing protein</fullName>
    </submittedName>
</protein>
<name>A0A4Y9S6T5_9BURK</name>
<feature type="signal peptide" evidence="1">
    <location>
        <begin position="1"/>
        <end position="22"/>
    </location>
</feature>
<accession>A0A4Y9S6T5</accession>
<feature type="domain" description="Ice-binding protein C-terminal" evidence="2">
    <location>
        <begin position="240"/>
        <end position="262"/>
    </location>
</feature>
<dbReference type="OrthoDB" id="5432749at2"/>
<evidence type="ECO:0000313" key="3">
    <source>
        <dbReference type="EMBL" id="TFW15455.1"/>
    </source>
</evidence>
<dbReference type="AlphaFoldDB" id="A0A4Y9S6T5"/>
<sequence>MRLLTKAIATTLVALAGAGAHAGVIQDTYWGADAHNYGDVIGDSTYDIARAEVTKSGTVLTIKIVTNFAGHAGADSNITAKGIGYGDLFLNGSWNPYGTDVHHALDNSSNSTKWSYGLSLDNRWSNTGGTFTLYQLTGVNNAANILNSENVMGCSLGQNCYYRNGQEVAVNTAAGSGAKVAKVNNTAVTGSWKVDANQDIIFTLNVAGTGLATLNDIALHWGETCQNDVIEGITSVTAKAPEPGSLALFALGLAGAVSLRRRNQ</sequence>
<dbReference type="EMBL" id="SPVF01000232">
    <property type="protein sequence ID" value="TFW15455.1"/>
    <property type="molecule type" value="Genomic_DNA"/>
</dbReference>
<proteinExistence type="predicted"/>
<dbReference type="InterPro" id="IPR013424">
    <property type="entry name" value="Ice-binding_C"/>
</dbReference>
<keyword evidence="1" id="KW-0732">Signal</keyword>
<dbReference type="Proteomes" id="UP000298438">
    <property type="component" value="Unassembled WGS sequence"/>
</dbReference>
<gene>
    <name evidence="3" type="ORF">E4L96_18175</name>
</gene>
<evidence type="ECO:0000313" key="4">
    <source>
        <dbReference type="Proteomes" id="UP000298438"/>
    </source>
</evidence>